<dbReference type="Gene3D" id="1.10.287.470">
    <property type="entry name" value="Helix hairpin bin"/>
    <property type="match status" value="1"/>
</dbReference>
<dbReference type="PANTHER" id="PTHR30097:SF4">
    <property type="entry name" value="SLR6042 PROTEIN"/>
    <property type="match status" value="1"/>
</dbReference>
<dbReference type="NCBIfam" id="TIGR01730">
    <property type="entry name" value="RND_mfp"/>
    <property type="match status" value="1"/>
</dbReference>
<feature type="domain" description="CusB-like barrel-sandwich hybrid" evidence="4">
    <location>
        <begin position="108"/>
        <end position="244"/>
    </location>
</feature>
<protein>
    <submittedName>
        <fullName evidence="6">Cobalt/zinc/cadmium efflux RND transporter, membrane fusion protein, CzcB family</fullName>
    </submittedName>
</protein>
<feature type="domain" description="CzcB-like C-terminal circularly permuted SH3-like" evidence="5">
    <location>
        <begin position="328"/>
        <end position="388"/>
    </location>
</feature>
<dbReference type="GO" id="GO:0015679">
    <property type="term" value="P:plasma membrane copper ion transport"/>
    <property type="evidence" value="ECO:0007669"/>
    <property type="project" value="TreeGrafter"/>
</dbReference>
<dbReference type="AlphaFoldDB" id="A0A8E0KI98"/>
<proteinExistence type="inferred from homology"/>
<evidence type="ECO:0000256" key="2">
    <source>
        <dbReference type="ARBA" id="ARBA00022448"/>
    </source>
</evidence>
<dbReference type="Pfam" id="PF25919">
    <property type="entry name" value="BSH_CusB"/>
    <property type="match status" value="1"/>
</dbReference>
<dbReference type="Gene3D" id="2.40.420.20">
    <property type="match status" value="1"/>
</dbReference>
<dbReference type="EMBL" id="BATC01000005">
    <property type="protein sequence ID" value="GAD58256.1"/>
    <property type="molecule type" value="Genomic_DNA"/>
</dbReference>
<sequence>MMRKRMTDKPVLIGGAAALALVVAVGGYFVLTPDDRETAQVEAAHSEGDGDTHEGEAGHEGEEAREGFVALDAEQIQASNITVVALGRGGGTETQLSGRVEPMVDSRAAVAAAVGGRVERVLVAPGQSVRAGQALASLVSGDAATFRADADSAAAGAEAARLAYQRNRNLADQGIVARQEVEASRAQMLSAEAATRAARARSAAAGSPNASGRLSVSSPISGVVTSVQVGPGGFVPQGGVVAEVTNPARVELVFNAPPALAAQARVGSPLRVTGPTGEFDAVVSGVAAGAGGDSGATLIRARPTGGGLPPTGSAVTGAIVTGDAAGALTVPSDAVQTVEGQTVVFVHVAGGFQATPVLAGRQAGGRTEILRGLDGDERIAGTGAFLLKAELAKGEAEHGH</sequence>
<evidence type="ECO:0000256" key="1">
    <source>
        <dbReference type="ARBA" id="ARBA00009477"/>
    </source>
</evidence>
<organism evidence="6 7">
    <name type="scientific">Brevundimonas abyssalis TAR-001</name>
    <dbReference type="NCBI Taxonomy" id="1391729"/>
    <lineage>
        <taxon>Bacteria</taxon>
        <taxon>Pseudomonadati</taxon>
        <taxon>Pseudomonadota</taxon>
        <taxon>Alphaproteobacteria</taxon>
        <taxon>Caulobacterales</taxon>
        <taxon>Caulobacteraceae</taxon>
        <taxon>Brevundimonas</taxon>
    </lineage>
</organism>
<dbReference type="Gene3D" id="2.40.50.100">
    <property type="match status" value="1"/>
</dbReference>
<dbReference type="Proteomes" id="UP000016569">
    <property type="component" value="Unassembled WGS sequence"/>
</dbReference>
<dbReference type="Gene3D" id="2.40.30.170">
    <property type="match status" value="1"/>
</dbReference>
<keyword evidence="7" id="KW-1185">Reference proteome</keyword>
<dbReference type="InterPro" id="IPR058649">
    <property type="entry name" value="CzcB_C"/>
</dbReference>
<dbReference type="GO" id="GO:0030288">
    <property type="term" value="C:outer membrane-bounded periplasmic space"/>
    <property type="evidence" value="ECO:0007669"/>
    <property type="project" value="TreeGrafter"/>
</dbReference>
<dbReference type="GO" id="GO:0060003">
    <property type="term" value="P:copper ion export"/>
    <property type="evidence" value="ECO:0007669"/>
    <property type="project" value="TreeGrafter"/>
</dbReference>
<dbReference type="PANTHER" id="PTHR30097">
    <property type="entry name" value="CATION EFFLUX SYSTEM PROTEIN CUSB"/>
    <property type="match status" value="1"/>
</dbReference>
<evidence type="ECO:0000313" key="7">
    <source>
        <dbReference type="Proteomes" id="UP000016569"/>
    </source>
</evidence>
<accession>A0A8E0KI98</accession>
<evidence type="ECO:0000256" key="3">
    <source>
        <dbReference type="SAM" id="MobiDB-lite"/>
    </source>
</evidence>
<comment type="caution">
    <text evidence="6">The sequence shown here is derived from an EMBL/GenBank/DDBJ whole genome shotgun (WGS) entry which is preliminary data.</text>
</comment>
<dbReference type="InterPro" id="IPR006143">
    <property type="entry name" value="RND_pump_MFP"/>
</dbReference>
<dbReference type="Pfam" id="PF25975">
    <property type="entry name" value="CzcB_C"/>
    <property type="match status" value="1"/>
</dbReference>
<dbReference type="GO" id="GO:0046914">
    <property type="term" value="F:transition metal ion binding"/>
    <property type="evidence" value="ECO:0007669"/>
    <property type="project" value="TreeGrafter"/>
</dbReference>
<dbReference type="InterPro" id="IPR058790">
    <property type="entry name" value="BSH_CusB"/>
</dbReference>
<dbReference type="InterPro" id="IPR051909">
    <property type="entry name" value="MFP_Cation_Efflux"/>
</dbReference>
<feature type="region of interest" description="Disordered" evidence="3">
    <location>
        <begin position="39"/>
        <end position="63"/>
    </location>
</feature>
<dbReference type="GO" id="GO:0022857">
    <property type="term" value="F:transmembrane transporter activity"/>
    <property type="evidence" value="ECO:0007669"/>
    <property type="project" value="InterPro"/>
</dbReference>
<name>A0A8E0KI98_9CAUL</name>
<evidence type="ECO:0000259" key="4">
    <source>
        <dbReference type="Pfam" id="PF25919"/>
    </source>
</evidence>
<gene>
    <name evidence="6" type="ORF">MBEBAB_0506</name>
</gene>
<comment type="similarity">
    <text evidence="1">Belongs to the membrane fusion protein (MFP) (TC 8.A.1) family.</text>
</comment>
<evidence type="ECO:0000259" key="5">
    <source>
        <dbReference type="Pfam" id="PF25975"/>
    </source>
</evidence>
<dbReference type="GO" id="GO:0016020">
    <property type="term" value="C:membrane"/>
    <property type="evidence" value="ECO:0007669"/>
    <property type="project" value="InterPro"/>
</dbReference>
<keyword evidence="2" id="KW-0813">Transport</keyword>
<dbReference type="SUPFAM" id="SSF111369">
    <property type="entry name" value="HlyD-like secretion proteins"/>
    <property type="match status" value="1"/>
</dbReference>
<reference evidence="7" key="1">
    <citation type="journal article" date="2013" name="Genome Announc.">
        <title>Draft Genome Sequence of the Dimorphic Prosthecate Bacterium Brevundimonas abyssalis TAR-001T.</title>
        <authorList>
            <person name="Tsubouchi T."/>
            <person name="Nishi S."/>
            <person name="Usui K."/>
            <person name="Shimane Y."/>
            <person name="Takaki Y."/>
            <person name="Maruyama T."/>
            <person name="Hatada Y."/>
        </authorList>
    </citation>
    <scope>NUCLEOTIDE SEQUENCE [LARGE SCALE GENOMIC DNA]</scope>
    <source>
        <strain evidence="7">TAR-001</strain>
    </source>
</reference>
<dbReference type="FunFam" id="2.40.420.20:FF:000006">
    <property type="entry name" value="RND family efflux transporter MFP subunit"/>
    <property type="match status" value="1"/>
</dbReference>
<evidence type="ECO:0000313" key="6">
    <source>
        <dbReference type="EMBL" id="GAD58256.1"/>
    </source>
</evidence>